<protein>
    <recommendedName>
        <fullName evidence="3">Cyclin C-terminal domain-containing protein</fullName>
    </recommendedName>
</protein>
<dbReference type="AlphaFoldDB" id="A0AAP0HFK0"/>
<accession>A0AAP0HFK0</accession>
<keyword evidence="1" id="KW-0195">Cyclin</keyword>
<reference evidence="4 5" key="1">
    <citation type="submission" date="2024-01" db="EMBL/GenBank/DDBJ databases">
        <title>Genome assemblies of Stephania.</title>
        <authorList>
            <person name="Yang L."/>
        </authorList>
    </citation>
    <scope>NUCLEOTIDE SEQUENCE [LARGE SCALE GENOMIC DNA]</scope>
    <source>
        <strain evidence="4">YNDBR</strain>
        <tissue evidence="4">Leaf</tissue>
    </source>
</reference>
<dbReference type="Proteomes" id="UP001420932">
    <property type="component" value="Unassembled WGS sequence"/>
</dbReference>
<gene>
    <name evidence="4" type="ORF">Syun_028897</name>
</gene>
<dbReference type="Pfam" id="PF16899">
    <property type="entry name" value="Cyclin_C_2"/>
    <property type="match status" value="1"/>
</dbReference>
<feature type="region of interest" description="Disordered" evidence="2">
    <location>
        <begin position="101"/>
        <end position="137"/>
    </location>
</feature>
<feature type="domain" description="Cyclin C-terminal" evidence="3">
    <location>
        <begin position="10"/>
        <end position="87"/>
    </location>
</feature>
<name>A0AAP0HFK0_9MAGN</name>
<dbReference type="EMBL" id="JBBNAF010000013">
    <property type="protein sequence ID" value="KAK9086503.1"/>
    <property type="molecule type" value="Genomic_DNA"/>
</dbReference>
<dbReference type="SUPFAM" id="SSF47954">
    <property type="entry name" value="Cyclin-like"/>
    <property type="match status" value="1"/>
</dbReference>
<dbReference type="CDD" id="cd20586">
    <property type="entry name" value="CYCLIN_AcCycH_rpt2"/>
    <property type="match status" value="1"/>
</dbReference>
<feature type="compositionally biased region" description="Basic and acidic residues" evidence="2">
    <location>
        <begin position="128"/>
        <end position="137"/>
    </location>
</feature>
<dbReference type="InterPro" id="IPR031658">
    <property type="entry name" value="Cyclin_C_2"/>
</dbReference>
<dbReference type="Gene3D" id="1.10.472.10">
    <property type="entry name" value="Cyclin-like"/>
    <property type="match status" value="1"/>
</dbReference>
<organism evidence="4 5">
    <name type="scientific">Stephania yunnanensis</name>
    <dbReference type="NCBI Taxonomy" id="152371"/>
    <lineage>
        <taxon>Eukaryota</taxon>
        <taxon>Viridiplantae</taxon>
        <taxon>Streptophyta</taxon>
        <taxon>Embryophyta</taxon>
        <taxon>Tracheophyta</taxon>
        <taxon>Spermatophyta</taxon>
        <taxon>Magnoliopsida</taxon>
        <taxon>Ranunculales</taxon>
        <taxon>Menispermaceae</taxon>
        <taxon>Menispermoideae</taxon>
        <taxon>Cissampelideae</taxon>
        <taxon>Stephania</taxon>
    </lineage>
</organism>
<comment type="caution">
    <text evidence="4">The sequence shown here is derived from an EMBL/GenBank/DDBJ whole genome shotgun (WGS) entry which is preliminary data.</text>
</comment>
<keyword evidence="5" id="KW-1185">Reference proteome</keyword>
<sequence>MQVRNGQLQMLKDLQETAKSEVDKVMLTDAPLLFPPGQLALAALRRSNEVLRVLDFERYLNSIFSRQQTAHSISELIQSLNAIDNLVSKLKIPTAKDMRHIDRKLKSCLDPSSQDDKKREKKSKHKSKSSEHHGIPS</sequence>
<evidence type="ECO:0000256" key="1">
    <source>
        <dbReference type="ARBA" id="ARBA00023127"/>
    </source>
</evidence>
<evidence type="ECO:0000313" key="4">
    <source>
        <dbReference type="EMBL" id="KAK9086503.1"/>
    </source>
</evidence>
<evidence type="ECO:0000256" key="2">
    <source>
        <dbReference type="SAM" id="MobiDB-lite"/>
    </source>
</evidence>
<proteinExistence type="predicted"/>
<dbReference type="InterPro" id="IPR036915">
    <property type="entry name" value="Cyclin-like_sf"/>
</dbReference>
<evidence type="ECO:0000259" key="3">
    <source>
        <dbReference type="Pfam" id="PF16899"/>
    </source>
</evidence>
<evidence type="ECO:0000313" key="5">
    <source>
        <dbReference type="Proteomes" id="UP001420932"/>
    </source>
</evidence>